<reference evidence="2 3" key="1">
    <citation type="submission" date="2017-05" db="EMBL/GenBank/DDBJ databases">
        <title>Functional genome analysis of Paenibacillus pasadenensis strain R16: insights on endophytic life style and antifungal activity.</title>
        <authorList>
            <person name="Passera A."/>
            <person name="Marcolungo L."/>
            <person name="Casati P."/>
            <person name="Brasca M."/>
            <person name="Quaglino F."/>
            <person name="Delledonne M."/>
        </authorList>
    </citation>
    <scope>NUCLEOTIDE SEQUENCE [LARGE SCALE GENOMIC DNA]</scope>
    <source>
        <strain evidence="2 3">R16</strain>
    </source>
</reference>
<sequence length="53" mass="5991">MAANCRPVVHRRPLLSNCSPQSLMLSYQSDRARPSPKLNSREPQASAARRDNR</sequence>
<evidence type="ECO:0000256" key="1">
    <source>
        <dbReference type="SAM" id="MobiDB-lite"/>
    </source>
</evidence>
<dbReference type="Proteomes" id="UP000234789">
    <property type="component" value="Unassembled WGS sequence"/>
</dbReference>
<comment type="caution">
    <text evidence="2">The sequence shown here is derived from an EMBL/GenBank/DDBJ whole genome shotgun (WGS) entry which is preliminary data.</text>
</comment>
<evidence type="ECO:0000313" key="2">
    <source>
        <dbReference type="EMBL" id="PLT46098.1"/>
    </source>
</evidence>
<evidence type="ECO:0000313" key="3">
    <source>
        <dbReference type="Proteomes" id="UP000234789"/>
    </source>
</evidence>
<name>A0A2N5N6Z1_9BACL</name>
<organism evidence="2 3">
    <name type="scientific">Paenibacillus pasadenensis</name>
    <dbReference type="NCBI Taxonomy" id="217090"/>
    <lineage>
        <taxon>Bacteria</taxon>
        <taxon>Bacillati</taxon>
        <taxon>Bacillota</taxon>
        <taxon>Bacilli</taxon>
        <taxon>Bacillales</taxon>
        <taxon>Paenibacillaceae</taxon>
        <taxon>Paenibacillus</taxon>
    </lineage>
</organism>
<dbReference type="AlphaFoldDB" id="A0A2N5N6Z1"/>
<dbReference type="EMBL" id="NFEZ01000004">
    <property type="protein sequence ID" value="PLT46098.1"/>
    <property type="molecule type" value="Genomic_DNA"/>
</dbReference>
<keyword evidence="3" id="KW-1185">Reference proteome</keyword>
<accession>A0A2N5N6Z1</accession>
<feature type="region of interest" description="Disordered" evidence="1">
    <location>
        <begin position="27"/>
        <end position="53"/>
    </location>
</feature>
<gene>
    <name evidence="2" type="ORF">B8V81_4529</name>
</gene>
<proteinExistence type="predicted"/>
<protein>
    <submittedName>
        <fullName evidence="2">Uncharacterized protein</fullName>
    </submittedName>
</protein>